<dbReference type="OrthoDB" id="1365344at2"/>
<gene>
    <name evidence="1" type="ORF">SAMN04488111_2417</name>
</gene>
<organism evidence="1 2">
    <name type="scientific">Lutibacter flavus</name>
    <dbReference type="NCBI Taxonomy" id="691689"/>
    <lineage>
        <taxon>Bacteria</taxon>
        <taxon>Pseudomonadati</taxon>
        <taxon>Bacteroidota</taxon>
        <taxon>Flavobacteriia</taxon>
        <taxon>Flavobacteriales</taxon>
        <taxon>Flavobacteriaceae</taxon>
        <taxon>Lutibacter</taxon>
    </lineage>
</organism>
<evidence type="ECO:0000313" key="1">
    <source>
        <dbReference type="EMBL" id="SNR67985.1"/>
    </source>
</evidence>
<dbReference type="RefSeq" id="WP_089378707.1">
    <property type="nucleotide sequence ID" value="NZ_FZNX01000004.1"/>
</dbReference>
<evidence type="ECO:0000313" key="2">
    <source>
        <dbReference type="Proteomes" id="UP000198412"/>
    </source>
</evidence>
<dbReference type="AlphaFoldDB" id="A0A238Y9R6"/>
<accession>A0A238Y9R6</accession>
<protein>
    <submittedName>
        <fullName evidence="1">Uncharacterized protein</fullName>
    </submittedName>
</protein>
<dbReference type="Proteomes" id="UP000198412">
    <property type="component" value="Unassembled WGS sequence"/>
</dbReference>
<keyword evidence="2" id="KW-1185">Reference proteome</keyword>
<dbReference type="EMBL" id="FZNX01000004">
    <property type="protein sequence ID" value="SNR67985.1"/>
    <property type="molecule type" value="Genomic_DNA"/>
</dbReference>
<proteinExistence type="predicted"/>
<name>A0A238Y9R6_9FLAO</name>
<reference evidence="2" key="1">
    <citation type="submission" date="2017-06" db="EMBL/GenBank/DDBJ databases">
        <authorList>
            <person name="Varghese N."/>
            <person name="Submissions S."/>
        </authorList>
    </citation>
    <scope>NUCLEOTIDE SEQUENCE [LARGE SCALE GENOMIC DNA]</scope>
    <source>
        <strain evidence="2">DSM 27993</strain>
    </source>
</reference>
<sequence>MLKLSLNEELKLNEITSILRVPGGWIYKFFDGDDLEGTVFVPLNLEFKSQNGKEKYRVL</sequence>